<dbReference type="InterPro" id="IPR006905">
    <property type="entry name" value="Flavin_halogenase"/>
</dbReference>
<keyword evidence="2" id="KW-1185">Reference proteome</keyword>
<gene>
    <name evidence="1" type="ORF">C5470_01020</name>
</gene>
<dbReference type="Pfam" id="PF04820">
    <property type="entry name" value="Trp_halogenase"/>
    <property type="match status" value="1"/>
</dbReference>
<evidence type="ECO:0000313" key="1">
    <source>
        <dbReference type="EMBL" id="NHB95068.1"/>
    </source>
</evidence>
<sequence>MVKSVLIIGGGTAGWMTAAYFSKAFSQNVNITVLESKKVKKIGVGEATFSTVRHYFDYLGLDESEWLAKCMGSYKLGIRFENWDGQDSHFYHPFERWETVKGFPISEWWLRKGITNQSLDYATFLTPHLCEAKRSPRRLNGSLFAEPSDRSLGQSTLADQRDQFPYAYHFDADAVANFLKGYAMKRGVSHIEDDVTRVEIDESGNIGYLETVIHRKLKSDLYIDCTGFKGLLINQALKEPFVSFSDVLKNNRAVALGVPREDTRDIEPYTTARTISSGWRWTIPLYKRNGYVYCDEYLQYLHNLESKN</sequence>
<dbReference type="InterPro" id="IPR050816">
    <property type="entry name" value="Flavin-dep_Halogenase_NPB"/>
</dbReference>
<dbReference type="InterPro" id="IPR036188">
    <property type="entry name" value="FAD/NAD-bd_sf"/>
</dbReference>
<proteinExistence type="predicted"/>
<dbReference type="SUPFAM" id="SSF51905">
    <property type="entry name" value="FAD/NAD(P)-binding domain"/>
    <property type="match status" value="1"/>
</dbReference>
<dbReference type="AlphaFoldDB" id="A0A7X5QIP6"/>
<dbReference type="Proteomes" id="UP000547931">
    <property type="component" value="Unassembled WGS sequence"/>
</dbReference>
<dbReference type="PANTHER" id="PTHR43747">
    <property type="entry name" value="FAD-BINDING PROTEIN"/>
    <property type="match status" value="1"/>
</dbReference>
<evidence type="ECO:0000313" key="2">
    <source>
        <dbReference type="Proteomes" id="UP000547931"/>
    </source>
</evidence>
<reference evidence="1 2" key="1">
    <citation type="submission" date="2018-02" db="EMBL/GenBank/DDBJ databases">
        <authorList>
            <person name="Machado R.A."/>
        </authorList>
    </citation>
    <scope>NUCLEOTIDE SEQUENCE [LARGE SCALE GENOMIC DNA]</scope>
    <source>
        <strain evidence="1 2">DSM 23271</strain>
    </source>
</reference>
<dbReference type="GO" id="GO:0004497">
    <property type="term" value="F:monooxygenase activity"/>
    <property type="evidence" value="ECO:0007669"/>
    <property type="project" value="InterPro"/>
</dbReference>
<comment type="caution">
    <text evidence="1">The sequence shown here is derived from an EMBL/GenBank/DDBJ whole genome shotgun (WGS) entry which is preliminary data.</text>
</comment>
<evidence type="ECO:0008006" key="3">
    <source>
        <dbReference type="Google" id="ProtNLM"/>
    </source>
</evidence>
<accession>A0A7X5QIP6</accession>
<protein>
    <recommendedName>
        <fullName evidence="3">Tryptophan halogenase</fullName>
    </recommendedName>
</protein>
<dbReference type="PANTHER" id="PTHR43747:SF4">
    <property type="entry name" value="FLAVIN-DEPENDENT TRYPTOPHAN HALOGENASE"/>
    <property type="match status" value="1"/>
</dbReference>
<dbReference type="RefSeq" id="WP_166285202.1">
    <property type="nucleotide sequence ID" value="NZ_CAWPIE010000001.1"/>
</dbReference>
<dbReference type="EMBL" id="PUJV01000001">
    <property type="protein sequence ID" value="NHB95068.1"/>
    <property type="molecule type" value="Genomic_DNA"/>
</dbReference>
<dbReference type="Gene3D" id="3.50.50.60">
    <property type="entry name" value="FAD/NAD(P)-binding domain"/>
    <property type="match status" value="1"/>
</dbReference>
<name>A0A7X5QIP6_9GAMM</name>
<organism evidence="1 2">
    <name type="scientific">Photorhabdus stackebrandtii</name>
    <dbReference type="NCBI Taxonomy" id="1123042"/>
    <lineage>
        <taxon>Bacteria</taxon>
        <taxon>Pseudomonadati</taxon>
        <taxon>Pseudomonadota</taxon>
        <taxon>Gammaproteobacteria</taxon>
        <taxon>Enterobacterales</taxon>
        <taxon>Morganellaceae</taxon>
        <taxon>Photorhabdus</taxon>
    </lineage>
</organism>